<keyword evidence="3 4" id="KW-0378">Hydrolase</keyword>
<dbReference type="NCBIfam" id="TIGR00685">
    <property type="entry name" value="T6PP"/>
    <property type="match status" value="1"/>
</dbReference>
<protein>
    <recommendedName>
        <fullName evidence="4">Trehalose 6-phosphate phosphatase</fullName>
        <ecNumber evidence="4">3.1.3.12</ecNumber>
    </recommendedName>
</protein>
<dbReference type="EMBL" id="JAYFUH010000249">
    <property type="protein sequence ID" value="MEA5668673.1"/>
    <property type="molecule type" value="Genomic_DNA"/>
</dbReference>
<dbReference type="Proteomes" id="UP001301653">
    <property type="component" value="Unassembled WGS sequence"/>
</dbReference>
<dbReference type="SUPFAM" id="SSF56784">
    <property type="entry name" value="HAD-like"/>
    <property type="match status" value="1"/>
</dbReference>
<comment type="similarity">
    <text evidence="2 4">Belongs to the trehalose phosphatase family.</text>
</comment>
<sequence>MLEELQRPAPPALTDNDALFLDVDGTLVAFADHPEKVVPADDLPHLLAVNAQRLHGAVALVSGRPIAQLDQLLSPLRLPAAGLHGTQLRSTADAEVVGGDTAQWLHALHQQAMRLAHQHPGMLVEHKGSALALHWRTAPQAAGAIVAFAQAQVAQLPGVRLQPGNQVIEFVSADHDKGGAVLALMRTPTFEGRRPIFVGDDLTDEAGFAAAMRQGGHGVLVGNRTASHARYGLADVAAVHEWLRGALP</sequence>
<dbReference type="PANTHER" id="PTHR43768:SF3">
    <property type="entry name" value="TREHALOSE 6-PHOSPHATE PHOSPHATASE"/>
    <property type="match status" value="1"/>
</dbReference>
<evidence type="ECO:0000256" key="2">
    <source>
        <dbReference type="ARBA" id="ARBA00008770"/>
    </source>
</evidence>
<dbReference type="GO" id="GO:0004805">
    <property type="term" value="F:trehalose-phosphatase activity"/>
    <property type="evidence" value="ECO:0007669"/>
    <property type="project" value="UniProtKB-EC"/>
</dbReference>
<organism evidence="5 6">
    <name type="scientific">Stenotrophomonas capsici</name>
    <dbReference type="NCBI Taxonomy" id="3110230"/>
    <lineage>
        <taxon>Bacteria</taxon>
        <taxon>Pseudomonadati</taxon>
        <taxon>Pseudomonadota</taxon>
        <taxon>Gammaproteobacteria</taxon>
        <taxon>Lysobacterales</taxon>
        <taxon>Lysobacteraceae</taxon>
        <taxon>Stenotrophomonas</taxon>
    </lineage>
</organism>
<dbReference type="Gene3D" id="3.40.50.1000">
    <property type="entry name" value="HAD superfamily/HAD-like"/>
    <property type="match status" value="1"/>
</dbReference>
<keyword evidence="4" id="KW-0479">Metal-binding</keyword>
<gene>
    <name evidence="5" type="primary">otsB</name>
    <name evidence="5" type="ORF">VA603_14090</name>
</gene>
<evidence type="ECO:0000313" key="6">
    <source>
        <dbReference type="Proteomes" id="UP001301653"/>
    </source>
</evidence>
<proteinExistence type="inferred from homology"/>
<comment type="pathway">
    <text evidence="1 4">Glycan biosynthesis; trehalose biosynthesis.</text>
</comment>
<name>A0ABU5V5N9_9GAMM</name>
<dbReference type="InterPro" id="IPR036412">
    <property type="entry name" value="HAD-like_sf"/>
</dbReference>
<evidence type="ECO:0000313" key="5">
    <source>
        <dbReference type="EMBL" id="MEA5668673.1"/>
    </source>
</evidence>
<evidence type="ECO:0000256" key="4">
    <source>
        <dbReference type="RuleBase" id="RU361117"/>
    </source>
</evidence>
<dbReference type="PANTHER" id="PTHR43768">
    <property type="entry name" value="TREHALOSE 6-PHOSPHATE PHOSPHATASE"/>
    <property type="match status" value="1"/>
</dbReference>
<keyword evidence="6" id="KW-1185">Reference proteome</keyword>
<evidence type="ECO:0000256" key="3">
    <source>
        <dbReference type="ARBA" id="ARBA00022801"/>
    </source>
</evidence>
<dbReference type="Gene3D" id="3.30.70.1020">
    <property type="entry name" value="Trehalose-6-phosphate phosphatase related protein, domain 2"/>
    <property type="match status" value="1"/>
</dbReference>
<dbReference type="EC" id="3.1.3.12" evidence="4"/>
<keyword evidence="4" id="KW-0460">Magnesium</keyword>
<accession>A0ABU5V5N9</accession>
<dbReference type="CDD" id="cd01627">
    <property type="entry name" value="HAD_TPP"/>
    <property type="match status" value="1"/>
</dbReference>
<dbReference type="RefSeq" id="WP_132865363.1">
    <property type="nucleotide sequence ID" value="NZ_JAYFUH010000249.1"/>
</dbReference>
<evidence type="ECO:0000256" key="1">
    <source>
        <dbReference type="ARBA" id="ARBA00005199"/>
    </source>
</evidence>
<dbReference type="Pfam" id="PF02358">
    <property type="entry name" value="Trehalose_PPase"/>
    <property type="match status" value="1"/>
</dbReference>
<comment type="caution">
    <text evidence="5">The sequence shown here is derived from an EMBL/GenBank/DDBJ whole genome shotgun (WGS) entry which is preliminary data.</text>
</comment>
<dbReference type="InterPro" id="IPR023214">
    <property type="entry name" value="HAD_sf"/>
</dbReference>
<reference evidence="5 6" key="1">
    <citation type="submission" date="2023-12" db="EMBL/GenBank/DDBJ databases">
        <title>Stenotrophomonas guangdongensis sp. nov., isolated from wilted pepper plants (Capsicum annuum).</title>
        <authorList>
            <person name="Qiu M."/>
            <person name="Li Y."/>
            <person name="Liu Q."/>
            <person name="Zhang X."/>
            <person name="Huang Y."/>
            <person name="Guo R."/>
            <person name="Hu M."/>
            <person name="Zhou J."/>
            <person name="Zhou X."/>
        </authorList>
    </citation>
    <scope>NUCLEOTIDE SEQUENCE [LARGE SCALE GENOMIC DNA]</scope>
    <source>
        <strain evidence="5 6">MH1</strain>
    </source>
</reference>
<dbReference type="NCBIfam" id="TIGR01484">
    <property type="entry name" value="HAD-SF-IIB"/>
    <property type="match status" value="1"/>
</dbReference>
<comment type="function">
    <text evidence="4">Removes the phosphate from trehalose 6-phosphate to produce free trehalose.</text>
</comment>
<comment type="catalytic activity">
    <reaction evidence="4">
        <text>alpha,alpha-trehalose 6-phosphate + H2O = alpha,alpha-trehalose + phosphate</text>
        <dbReference type="Rhea" id="RHEA:23420"/>
        <dbReference type="ChEBI" id="CHEBI:15377"/>
        <dbReference type="ChEBI" id="CHEBI:16551"/>
        <dbReference type="ChEBI" id="CHEBI:43474"/>
        <dbReference type="ChEBI" id="CHEBI:58429"/>
        <dbReference type="EC" id="3.1.3.12"/>
    </reaction>
</comment>
<dbReference type="PROSITE" id="PS01228">
    <property type="entry name" value="COF_1"/>
    <property type="match status" value="1"/>
</dbReference>
<dbReference type="InterPro" id="IPR006379">
    <property type="entry name" value="HAD-SF_hydro_IIB"/>
</dbReference>
<comment type="cofactor">
    <cofactor evidence="4">
        <name>Mg(2+)</name>
        <dbReference type="ChEBI" id="CHEBI:18420"/>
    </cofactor>
</comment>
<dbReference type="InterPro" id="IPR044651">
    <property type="entry name" value="OTSB-like"/>
</dbReference>
<dbReference type="InterPro" id="IPR003337">
    <property type="entry name" value="Trehalose_PPase"/>
</dbReference>